<keyword evidence="4" id="KW-1185">Reference proteome</keyword>
<organism evidence="3 4">
    <name type="scientific">Mongoliitalea lutea</name>
    <dbReference type="NCBI Taxonomy" id="849756"/>
    <lineage>
        <taxon>Bacteria</taxon>
        <taxon>Pseudomonadati</taxon>
        <taxon>Bacteroidota</taxon>
        <taxon>Cytophagia</taxon>
        <taxon>Cytophagales</taxon>
        <taxon>Cyclobacteriaceae</taxon>
        <taxon>Mongoliitalea</taxon>
    </lineage>
</organism>
<dbReference type="EMBL" id="BMYF01000010">
    <property type="protein sequence ID" value="GHB37772.1"/>
    <property type="molecule type" value="Genomic_DNA"/>
</dbReference>
<evidence type="ECO:0000313" key="3">
    <source>
        <dbReference type="EMBL" id="GHB37772.1"/>
    </source>
</evidence>
<dbReference type="AlphaFoldDB" id="A0A8J3G5P8"/>
<protein>
    <recommendedName>
        <fullName evidence="2">Anti-sigma K factor RskA C-terminal domain-containing protein</fullName>
    </recommendedName>
</protein>
<evidence type="ECO:0000259" key="2">
    <source>
        <dbReference type="Pfam" id="PF10099"/>
    </source>
</evidence>
<feature type="transmembrane region" description="Helical" evidence="1">
    <location>
        <begin position="96"/>
        <end position="116"/>
    </location>
</feature>
<proteinExistence type="predicted"/>
<keyword evidence="1" id="KW-0812">Transmembrane</keyword>
<sequence>MDIQSYIASGKLELFVLGELSEREEAEVLEMAARYPEIREELNQIEDAFFQLDNQTGKAPSAGLKSKVMATWEREVLGAAEQAETKIIPMQPWKTYFVAASIAAVFASAVAVYFASQYFSLDQRFMALLDEKAVLVEDLNQYKVNYEQTETQLDVLLTGNFTKIPMKGEPFEIQKEAKVDVWWDQSAAKVFVSVNQLASLSEDLDYQLWAIGDAGPIGIGLVNPGQAYSLQQMESVLAAGAFAITIEPKGGSESPTLEKLVVIGNVG</sequence>
<dbReference type="InterPro" id="IPR051474">
    <property type="entry name" value="Anti-sigma-K/W_factor"/>
</dbReference>
<keyword evidence="1" id="KW-0472">Membrane</keyword>
<dbReference type="GO" id="GO:0005886">
    <property type="term" value="C:plasma membrane"/>
    <property type="evidence" value="ECO:0007669"/>
    <property type="project" value="InterPro"/>
</dbReference>
<gene>
    <name evidence="3" type="ORF">GCM10008106_18750</name>
</gene>
<feature type="domain" description="Anti-sigma K factor RskA C-terminal" evidence="2">
    <location>
        <begin position="102"/>
        <end position="256"/>
    </location>
</feature>
<evidence type="ECO:0000256" key="1">
    <source>
        <dbReference type="SAM" id="Phobius"/>
    </source>
</evidence>
<reference evidence="3" key="2">
    <citation type="submission" date="2020-09" db="EMBL/GenBank/DDBJ databases">
        <authorList>
            <person name="Sun Q."/>
            <person name="Kim S."/>
        </authorList>
    </citation>
    <scope>NUCLEOTIDE SEQUENCE</scope>
    <source>
        <strain evidence="3">KCTC 23224</strain>
    </source>
</reference>
<accession>A0A8J3G5P8</accession>
<comment type="caution">
    <text evidence="3">The sequence shown here is derived from an EMBL/GenBank/DDBJ whole genome shotgun (WGS) entry which is preliminary data.</text>
</comment>
<dbReference type="GO" id="GO:0016989">
    <property type="term" value="F:sigma factor antagonist activity"/>
    <property type="evidence" value="ECO:0007669"/>
    <property type="project" value="TreeGrafter"/>
</dbReference>
<dbReference type="RefSeq" id="WP_189581220.1">
    <property type="nucleotide sequence ID" value="NZ_BMYF01000010.1"/>
</dbReference>
<dbReference type="Pfam" id="PF10099">
    <property type="entry name" value="RskA_C"/>
    <property type="match status" value="1"/>
</dbReference>
<dbReference type="PANTHER" id="PTHR37461:SF1">
    <property type="entry name" value="ANTI-SIGMA-K FACTOR RSKA"/>
    <property type="match status" value="1"/>
</dbReference>
<dbReference type="GO" id="GO:0006417">
    <property type="term" value="P:regulation of translation"/>
    <property type="evidence" value="ECO:0007669"/>
    <property type="project" value="TreeGrafter"/>
</dbReference>
<dbReference type="InterPro" id="IPR018764">
    <property type="entry name" value="RskA_C"/>
</dbReference>
<reference evidence="3" key="1">
    <citation type="journal article" date="2014" name="Int. J. Syst. Evol. Microbiol.">
        <title>Complete genome sequence of Corynebacterium casei LMG S-19264T (=DSM 44701T), isolated from a smear-ripened cheese.</title>
        <authorList>
            <consortium name="US DOE Joint Genome Institute (JGI-PGF)"/>
            <person name="Walter F."/>
            <person name="Albersmeier A."/>
            <person name="Kalinowski J."/>
            <person name="Ruckert C."/>
        </authorList>
    </citation>
    <scope>NUCLEOTIDE SEQUENCE</scope>
    <source>
        <strain evidence="3">KCTC 23224</strain>
    </source>
</reference>
<dbReference type="Proteomes" id="UP000642809">
    <property type="component" value="Unassembled WGS sequence"/>
</dbReference>
<keyword evidence="1" id="KW-1133">Transmembrane helix</keyword>
<dbReference type="PANTHER" id="PTHR37461">
    <property type="entry name" value="ANTI-SIGMA-K FACTOR RSKA"/>
    <property type="match status" value="1"/>
</dbReference>
<name>A0A8J3G5P8_9BACT</name>
<evidence type="ECO:0000313" key="4">
    <source>
        <dbReference type="Proteomes" id="UP000642809"/>
    </source>
</evidence>